<evidence type="ECO:0000313" key="1">
    <source>
        <dbReference type="EMBL" id="SEC35778.1"/>
    </source>
</evidence>
<proteinExistence type="predicted"/>
<protein>
    <submittedName>
        <fullName evidence="1">Uncharacterized protein</fullName>
    </submittedName>
</protein>
<dbReference type="AlphaFoldDB" id="A0A1M6TXT2"/>
<accession>A0A1M6TXT2</accession>
<gene>
    <name evidence="1" type="ORF">SAMN05444171_1222</name>
</gene>
<reference evidence="1 2" key="1">
    <citation type="submission" date="2016-10" db="EMBL/GenBank/DDBJ databases">
        <authorList>
            <person name="de Groot N.N."/>
        </authorList>
    </citation>
    <scope>NUCLEOTIDE SEQUENCE [LARGE SCALE GENOMIC DNA]</scope>
    <source>
        <strain evidence="1 2">GAS522</strain>
    </source>
</reference>
<sequence length="305" mass="30286">MRILKLSILLAVWLGAVGPVSGQMSPIPGFPPGAFQSRAALDAGSAGGCSQATTFLARTSGLSGTETTAYTNLICGLVTDGIITGTLSGAAACGTKLDALWIFATNTTTTANLNLCGTSATVTINGAPTFSTDLGYTTDAAGNNTLNSNFTASTAGGNMALNSAHVSAWNITGGAGSSDRLIGNNVATSNRVTLRPLDGTSNTGFTINNNTQDAVAGSVRNGHFLSNRSGASALQIYLNGASLGTGSSASVALTDQALQFGGDSTGGNGCACQIASASAGASLSSTDAANLYSRLRTYMTAVGVP</sequence>
<name>A0A1M6TXT2_9BRAD</name>
<dbReference type="EMBL" id="FNTI01000001">
    <property type="protein sequence ID" value="SEC35778.1"/>
    <property type="molecule type" value="Genomic_DNA"/>
</dbReference>
<dbReference type="OrthoDB" id="7558053at2"/>
<dbReference type="Proteomes" id="UP000183208">
    <property type="component" value="Unassembled WGS sequence"/>
</dbReference>
<dbReference type="RefSeq" id="WP_143039624.1">
    <property type="nucleotide sequence ID" value="NZ_FNTI01000001.1"/>
</dbReference>
<organism evidence="1 2">
    <name type="scientific">Bradyrhizobium lablabi</name>
    <dbReference type="NCBI Taxonomy" id="722472"/>
    <lineage>
        <taxon>Bacteria</taxon>
        <taxon>Pseudomonadati</taxon>
        <taxon>Pseudomonadota</taxon>
        <taxon>Alphaproteobacteria</taxon>
        <taxon>Hyphomicrobiales</taxon>
        <taxon>Nitrobacteraceae</taxon>
        <taxon>Bradyrhizobium</taxon>
    </lineage>
</organism>
<evidence type="ECO:0000313" key="2">
    <source>
        <dbReference type="Proteomes" id="UP000183208"/>
    </source>
</evidence>